<organism evidence="3 5">
    <name type="scientific">Chryseobacterium indoltheticum</name>
    <dbReference type="NCBI Taxonomy" id="254"/>
    <lineage>
        <taxon>Bacteria</taxon>
        <taxon>Pseudomonadati</taxon>
        <taxon>Bacteroidota</taxon>
        <taxon>Flavobacteriia</taxon>
        <taxon>Flavobacteriales</taxon>
        <taxon>Weeksellaceae</taxon>
        <taxon>Chryseobacterium group</taxon>
        <taxon>Chryseobacterium</taxon>
    </lineage>
</organism>
<dbReference type="EMBL" id="UFVS01000001">
    <property type="protein sequence ID" value="SUX43859.1"/>
    <property type="molecule type" value="Genomic_DNA"/>
</dbReference>
<dbReference type="Proteomes" id="UP000185725">
    <property type="component" value="Unassembled WGS sequence"/>
</dbReference>
<keyword evidence="4" id="KW-1185">Reference proteome</keyword>
<evidence type="ECO:0000313" key="4">
    <source>
        <dbReference type="Proteomes" id="UP000185725"/>
    </source>
</evidence>
<dbReference type="KEGG" id="cil:EG358_08140"/>
<accession>A0A381FBB1</accession>
<dbReference type="AlphaFoldDB" id="A0A381FBB1"/>
<sequence length="223" mass="25007">MKNIFLFIFSICFASISAQNQNIGIDTENPTRKLDVNGNLRVTTANNVTNSTSYDRIVAVNNTTGDVDYINIHSVPQTSTNNVEVRRSIYNAAVPDNTKECSCGDITFRINNSNTAEFKFNSSTMFVTNSNATSINIGYGIKRWVDNTYNFVNRNVIFTNANFSTYQTLDTTLFSSASGSVRIYTIVPPKQNSLYRITLTRVSNTSTLFTYSLICEKFYVQSI</sequence>
<dbReference type="GeneID" id="303673666"/>
<proteinExistence type="predicted"/>
<name>A0A381FBB1_9FLAO</name>
<reference evidence="2 4" key="1">
    <citation type="submission" date="2017-01" db="EMBL/GenBank/DDBJ databases">
        <authorList>
            <person name="Varghese N."/>
            <person name="Submissions S."/>
        </authorList>
    </citation>
    <scope>NUCLEOTIDE SEQUENCE [LARGE SCALE GENOMIC DNA]</scope>
    <source>
        <strain evidence="2 4">ATCC 27950</strain>
    </source>
</reference>
<feature type="chain" id="PRO_5016780721" evidence="1">
    <location>
        <begin position="21"/>
        <end position="223"/>
    </location>
</feature>
<keyword evidence="1" id="KW-0732">Signal</keyword>
<dbReference type="Proteomes" id="UP000255231">
    <property type="component" value="Unassembled WGS sequence"/>
</dbReference>
<feature type="signal peptide" evidence="1">
    <location>
        <begin position="1"/>
        <end position="20"/>
    </location>
</feature>
<dbReference type="EMBL" id="FTMF01000010">
    <property type="protein sequence ID" value="SIQ92975.1"/>
    <property type="molecule type" value="Genomic_DNA"/>
</dbReference>
<dbReference type="OrthoDB" id="1241047at2"/>
<protein>
    <submittedName>
        <fullName evidence="3">Uncharacterized protein</fullName>
    </submittedName>
</protein>
<gene>
    <name evidence="3" type="ORF">NCTC13560_02242</name>
    <name evidence="2" type="ORF">SAMN05421682_11062</name>
</gene>
<evidence type="ECO:0000313" key="5">
    <source>
        <dbReference type="Proteomes" id="UP000255231"/>
    </source>
</evidence>
<dbReference type="RefSeq" id="WP_076561586.1">
    <property type="nucleotide sequence ID" value="NZ_CP033929.1"/>
</dbReference>
<evidence type="ECO:0000256" key="1">
    <source>
        <dbReference type="SAM" id="SignalP"/>
    </source>
</evidence>
<evidence type="ECO:0000313" key="2">
    <source>
        <dbReference type="EMBL" id="SIQ92975.1"/>
    </source>
</evidence>
<reference evidence="3 5" key="2">
    <citation type="submission" date="2018-06" db="EMBL/GenBank/DDBJ databases">
        <authorList>
            <consortium name="Pathogen Informatics"/>
            <person name="Doyle S."/>
        </authorList>
    </citation>
    <scope>NUCLEOTIDE SEQUENCE [LARGE SCALE GENOMIC DNA]</scope>
    <source>
        <strain evidence="3 5">NCTC13560</strain>
    </source>
</reference>
<evidence type="ECO:0000313" key="3">
    <source>
        <dbReference type="EMBL" id="SUX43859.1"/>
    </source>
</evidence>